<feature type="transmembrane region" description="Helical" evidence="8">
    <location>
        <begin position="319"/>
        <end position="339"/>
    </location>
</feature>
<dbReference type="InterPro" id="IPR005150">
    <property type="entry name" value="Cellulose_synth"/>
</dbReference>
<evidence type="ECO:0000313" key="10">
    <source>
        <dbReference type="Proteomes" id="UP000237347"/>
    </source>
</evidence>
<evidence type="ECO:0000256" key="3">
    <source>
        <dbReference type="ARBA" id="ARBA00022679"/>
    </source>
</evidence>
<evidence type="ECO:0000256" key="4">
    <source>
        <dbReference type="ARBA" id="ARBA00022692"/>
    </source>
</evidence>
<keyword evidence="7" id="KW-0961">Cell wall biogenesis/degradation</keyword>
<dbReference type="GO" id="GO:0030244">
    <property type="term" value="P:cellulose biosynthetic process"/>
    <property type="evidence" value="ECO:0007669"/>
    <property type="project" value="InterPro"/>
</dbReference>
<dbReference type="GO" id="GO:0012505">
    <property type="term" value="C:endomembrane system"/>
    <property type="evidence" value="ECO:0007669"/>
    <property type="project" value="UniProtKB-SubCell"/>
</dbReference>
<proteinExistence type="predicted"/>
<evidence type="ECO:0000256" key="7">
    <source>
        <dbReference type="ARBA" id="ARBA00023316"/>
    </source>
</evidence>
<reference evidence="9 10" key="1">
    <citation type="journal article" date="2018" name="Sci. Data">
        <title>The draft genome sequence of cork oak.</title>
        <authorList>
            <person name="Ramos A.M."/>
            <person name="Usie A."/>
            <person name="Barbosa P."/>
            <person name="Barros P.M."/>
            <person name="Capote T."/>
            <person name="Chaves I."/>
            <person name="Simoes F."/>
            <person name="Abreu I."/>
            <person name="Carrasquinho I."/>
            <person name="Faro C."/>
            <person name="Guimaraes J.B."/>
            <person name="Mendonca D."/>
            <person name="Nobrega F."/>
            <person name="Rodrigues L."/>
            <person name="Saibo N.J.M."/>
            <person name="Varela M.C."/>
            <person name="Egas C."/>
            <person name="Matos J."/>
            <person name="Miguel C.M."/>
            <person name="Oliveira M.M."/>
            <person name="Ricardo C.P."/>
            <person name="Goncalves S."/>
        </authorList>
    </citation>
    <scope>NUCLEOTIDE SEQUENCE [LARGE SCALE GENOMIC DNA]</scope>
    <source>
        <strain evidence="10">cv. HL8</strain>
    </source>
</reference>
<protein>
    <submittedName>
        <fullName evidence="9">Cellulose synthase-like protein e1</fullName>
    </submittedName>
</protein>
<evidence type="ECO:0000256" key="5">
    <source>
        <dbReference type="ARBA" id="ARBA00022989"/>
    </source>
</evidence>
<keyword evidence="10" id="KW-1185">Reference proteome</keyword>
<keyword evidence="3" id="KW-0808">Transferase</keyword>
<keyword evidence="6 8" id="KW-0472">Membrane</keyword>
<keyword evidence="5 8" id="KW-1133">Transmembrane helix</keyword>
<dbReference type="GO" id="GO:0071555">
    <property type="term" value="P:cell wall organization"/>
    <property type="evidence" value="ECO:0007669"/>
    <property type="project" value="UniProtKB-KW"/>
</dbReference>
<comment type="caution">
    <text evidence="9">The sequence shown here is derived from an EMBL/GenBank/DDBJ whole genome shotgun (WGS) entry which is preliminary data.</text>
</comment>
<sequence>MEDRIESAIEMGKIPKELKDQHKGFLEWNSNVTKQDHQSIVQITIDGRDKKKVDIGGQRLPTLKVISNVQIRVSSDISNAPFILNLDCDIRESLTGKMHPKDYSGEWIIEAKNNTDKTVNELEEASKMGLIYGCPVENLLTGLAIQCRDWKSLYYNPESKAFLGVAPTTLDVALIQHKRWPEGLFQILFSKYCPFIYGHGKIKLGAQMGYYILLFWAPNVIPSTLLCDYSSSFLAPWHFLIPSADKACGIVEALSCGDTLKAWWNWQRMSVIRRTTSYFFGLIENIRRQLGLSKTKFAITAKVVTEDVSKRYEQEVMDFGSSTIMFTIIATLALLNLFSLIRGIKKIVQDLEFNALDQLIIQLILDLLLVMINIPMYQALFIRNDKGRKPSSILFKSIVLASLACLMPII</sequence>
<keyword evidence="4 8" id="KW-0812">Transmembrane</keyword>
<evidence type="ECO:0000256" key="2">
    <source>
        <dbReference type="ARBA" id="ARBA00022676"/>
    </source>
</evidence>
<accession>A0AAW0K2U0</accession>
<dbReference type="PANTHER" id="PTHR13301">
    <property type="entry name" value="X-BOX TRANSCRIPTION FACTOR-RELATED"/>
    <property type="match status" value="1"/>
</dbReference>
<dbReference type="Proteomes" id="UP000237347">
    <property type="component" value="Unassembled WGS sequence"/>
</dbReference>
<dbReference type="GO" id="GO:0016020">
    <property type="term" value="C:membrane"/>
    <property type="evidence" value="ECO:0007669"/>
    <property type="project" value="InterPro"/>
</dbReference>
<organism evidence="9 10">
    <name type="scientific">Quercus suber</name>
    <name type="common">Cork oak</name>
    <dbReference type="NCBI Taxonomy" id="58331"/>
    <lineage>
        <taxon>Eukaryota</taxon>
        <taxon>Viridiplantae</taxon>
        <taxon>Streptophyta</taxon>
        <taxon>Embryophyta</taxon>
        <taxon>Tracheophyta</taxon>
        <taxon>Spermatophyta</taxon>
        <taxon>Magnoliopsida</taxon>
        <taxon>eudicotyledons</taxon>
        <taxon>Gunneridae</taxon>
        <taxon>Pentapetalae</taxon>
        <taxon>rosids</taxon>
        <taxon>fabids</taxon>
        <taxon>Fagales</taxon>
        <taxon>Fagaceae</taxon>
        <taxon>Quercus</taxon>
    </lineage>
</organism>
<evidence type="ECO:0000256" key="6">
    <source>
        <dbReference type="ARBA" id="ARBA00023136"/>
    </source>
</evidence>
<feature type="transmembrane region" description="Helical" evidence="8">
    <location>
        <begin position="359"/>
        <end position="381"/>
    </location>
</feature>
<dbReference type="GO" id="GO:0016760">
    <property type="term" value="F:cellulose synthase (UDP-forming) activity"/>
    <property type="evidence" value="ECO:0007669"/>
    <property type="project" value="InterPro"/>
</dbReference>
<comment type="subcellular location">
    <subcellularLocation>
        <location evidence="1">Endomembrane system</location>
    </subcellularLocation>
</comment>
<dbReference type="Pfam" id="PF03552">
    <property type="entry name" value="Cellulose_synt"/>
    <property type="match status" value="1"/>
</dbReference>
<dbReference type="EMBL" id="PKMF04000419">
    <property type="protein sequence ID" value="KAK7832814.1"/>
    <property type="molecule type" value="Genomic_DNA"/>
</dbReference>
<dbReference type="AlphaFoldDB" id="A0AAW0K2U0"/>
<evidence type="ECO:0000256" key="1">
    <source>
        <dbReference type="ARBA" id="ARBA00004308"/>
    </source>
</evidence>
<name>A0AAW0K2U0_QUESU</name>
<evidence type="ECO:0000313" key="9">
    <source>
        <dbReference type="EMBL" id="KAK7832814.1"/>
    </source>
</evidence>
<keyword evidence="2" id="KW-0328">Glycosyltransferase</keyword>
<gene>
    <name evidence="9" type="primary">CSLE1_21</name>
    <name evidence="9" type="ORF">CFP56_026209</name>
</gene>
<evidence type="ECO:0000256" key="8">
    <source>
        <dbReference type="SAM" id="Phobius"/>
    </source>
</evidence>